<dbReference type="Pfam" id="PF14956">
    <property type="entry name" value="DUF4505"/>
    <property type="match status" value="1"/>
</dbReference>
<dbReference type="RefSeq" id="XP_013784594.2">
    <property type="nucleotide sequence ID" value="XM_013929140.2"/>
</dbReference>
<evidence type="ECO:0000313" key="3">
    <source>
        <dbReference type="Proteomes" id="UP000694941"/>
    </source>
</evidence>
<dbReference type="InterPro" id="IPR028108">
    <property type="entry name" value="DUF4505"/>
</dbReference>
<evidence type="ECO:0000313" key="4">
    <source>
        <dbReference type="RefSeq" id="XP_013784594.2"/>
    </source>
</evidence>
<reference evidence="4" key="1">
    <citation type="submission" date="2025-08" db="UniProtKB">
        <authorList>
            <consortium name="RefSeq"/>
        </authorList>
    </citation>
    <scope>IDENTIFICATION</scope>
    <source>
        <tissue evidence="4">Muscle</tissue>
    </source>
</reference>
<feature type="non-terminal residue" evidence="4">
    <location>
        <position position="1"/>
    </location>
</feature>
<name>A0ABM1BLU0_LIMPO</name>
<keyword evidence="2" id="KW-0732">Signal</keyword>
<protein>
    <submittedName>
        <fullName evidence="4">UPF0598 protein CG30010-like</fullName>
    </submittedName>
</protein>
<feature type="chain" id="PRO_5046064247" evidence="2">
    <location>
        <begin position="23"/>
        <end position="201"/>
    </location>
</feature>
<feature type="signal peptide" evidence="2">
    <location>
        <begin position="1"/>
        <end position="22"/>
    </location>
</feature>
<organism evidence="3 4">
    <name type="scientific">Limulus polyphemus</name>
    <name type="common">Atlantic horseshoe crab</name>
    <dbReference type="NCBI Taxonomy" id="6850"/>
    <lineage>
        <taxon>Eukaryota</taxon>
        <taxon>Metazoa</taxon>
        <taxon>Ecdysozoa</taxon>
        <taxon>Arthropoda</taxon>
        <taxon>Chelicerata</taxon>
        <taxon>Merostomata</taxon>
        <taxon>Xiphosura</taxon>
        <taxon>Limulidae</taxon>
        <taxon>Limulus</taxon>
    </lineage>
</organism>
<dbReference type="GeneID" id="106468699"/>
<dbReference type="Proteomes" id="UP000694941">
    <property type="component" value="Unplaced"/>
</dbReference>
<gene>
    <name evidence="4" type="primary">LOC106468699</name>
</gene>
<sequence length="201" mass="23652">LKLEVLTKLLICLFCLNEFNLASFLQLFLDDARIKNFTSCFKEKKFLHFFFTRLKQNDTGKYEKDFPYFSPCGREKNFVRCDDLPIVFTHVHEVLEKNGETKDYLSYNHAGDLLLVNFEPNKLFMLPQTGRVYHPANEQYGGVGLVKSSLAIEFSKNIEFCDEESEEYGKPTHFTWKGLRYELSNEILKLLSEKQFSQLHY</sequence>
<comment type="similarity">
    <text evidence="1">Belongs to the UPF0598 family.</text>
</comment>
<evidence type="ECO:0000256" key="1">
    <source>
        <dbReference type="ARBA" id="ARBA00006322"/>
    </source>
</evidence>
<dbReference type="PANTHER" id="PTHR31449">
    <property type="entry name" value="UPF0598 PROTEIN C8ORF82"/>
    <property type="match status" value="1"/>
</dbReference>
<dbReference type="PANTHER" id="PTHR31449:SF3">
    <property type="entry name" value="UPF0598 PROTEIN C8ORF82"/>
    <property type="match status" value="1"/>
</dbReference>
<keyword evidence="3" id="KW-1185">Reference proteome</keyword>
<accession>A0ABM1BLU0</accession>
<proteinExistence type="inferred from homology"/>
<evidence type="ECO:0000256" key="2">
    <source>
        <dbReference type="SAM" id="SignalP"/>
    </source>
</evidence>